<keyword evidence="2" id="KW-1185">Reference proteome</keyword>
<dbReference type="STRING" id="1125847.NT26_4201"/>
<gene>
    <name evidence="1" type="ORF">NT26_4201</name>
</gene>
<protein>
    <submittedName>
        <fullName evidence="1">Uncharacterized protein</fullName>
    </submittedName>
</protein>
<sequence>MMPYRSGHWRNLKRPSRFNLNILVMFVHALSGFSIVRRARGWRTSTRFVEIVVRGNQTVIARAHRPLCGCTPPSDASLRTG</sequence>
<evidence type="ECO:0000313" key="1">
    <source>
        <dbReference type="EMBL" id="CCF21923.1"/>
    </source>
</evidence>
<proteinExistence type="predicted"/>
<dbReference type="AlphaFoldDB" id="L0NLE1"/>
<accession>L0NLE1</accession>
<evidence type="ECO:0000313" key="2">
    <source>
        <dbReference type="Proteomes" id="UP000010792"/>
    </source>
</evidence>
<dbReference type="Proteomes" id="UP000010792">
    <property type="component" value="Chromosome"/>
</dbReference>
<reference evidence="1 2" key="1">
    <citation type="journal article" date="2013" name="Genome Biol. Evol.">
        <title>Life in an arsenic-containing gold mine: genome and physiology of the autotrophic arsenite-oxidizing bacterium rhizobium sp. NT-26.</title>
        <authorList>
            <person name="Andres J."/>
            <person name="Arsene-Ploetze F."/>
            <person name="Barbe V."/>
            <person name="Brochier-Armanet C."/>
            <person name="Cleiss-Arnold J."/>
            <person name="Coppee J.Y."/>
            <person name="Dillies M.A."/>
            <person name="Geist"/>
            <person name="L"/>
            <person name="Joublin A."/>
            <person name="Koechler S."/>
            <person name="Lassalle F."/>
            <person name="Marchal M."/>
            <person name="Medigue C."/>
            <person name="Muller D."/>
            <person name="Nesme X."/>
            <person name="Plewniak F."/>
            <person name="Proux C."/>
            <person name="Ramirez-Bahena M.H."/>
            <person name="Schenowitz C."/>
            <person name="Sismeiro O."/>
            <person name="Vallenet D."/>
            <person name="Santini J.M."/>
            <person name="Bertin P.N."/>
        </authorList>
    </citation>
    <scope>NUCLEOTIDE SEQUENCE [LARGE SCALE GENOMIC DNA]</scope>
    <source>
        <strain evidence="1 2">NT-26</strain>
    </source>
</reference>
<dbReference type="KEGG" id="rht:NT26_4201"/>
<organism evidence="1 2">
    <name type="scientific">Pseudorhizobium banfieldiae</name>
    <dbReference type="NCBI Taxonomy" id="1125847"/>
    <lineage>
        <taxon>Bacteria</taxon>
        <taxon>Pseudomonadati</taxon>
        <taxon>Pseudomonadota</taxon>
        <taxon>Alphaproteobacteria</taxon>
        <taxon>Hyphomicrobiales</taxon>
        <taxon>Rhizobiaceae</taxon>
        <taxon>Rhizobium/Agrobacterium group</taxon>
        <taxon>Pseudorhizobium</taxon>
    </lineage>
</organism>
<dbReference type="EMBL" id="FO082820">
    <property type="protein sequence ID" value="CCF21923.1"/>
    <property type="molecule type" value="Genomic_DNA"/>
</dbReference>
<name>L0NLE1_9HYPH</name>